<comment type="catalytic activity">
    <reaction evidence="7 8">
        <text>UDP-alpha-D-glucose + 2 NAD(+) + H2O = UDP-alpha-D-glucuronate + 2 NADH + 3 H(+)</text>
        <dbReference type="Rhea" id="RHEA:23596"/>
        <dbReference type="ChEBI" id="CHEBI:15377"/>
        <dbReference type="ChEBI" id="CHEBI:15378"/>
        <dbReference type="ChEBI" id="CHEBI:57540"/>
        <dbReference type="ChEBI" id="CHEBI:57945"/>
        <dbReference type="ChEBI" id="CHEBI:58052"/>
        <dbReference type="ChEBI" id="CHEBI:58885"/>
        <dbReference type="EC" id="1.1.1.22"/>
    </reaction>
</comment>
<dbReference type="Pfam" id="PF00984">
    <property type="entry name" value="UDPG_MGDP_dh"/>
    <property type="match status" value="1"/>
</dbReference>
<dbReference type="Gene3D" id="1.20.5.100">
    <property type="entry name" value="Cytochrome c1, transmembrane anchor, C-terminal"/>
    <property type="match status" value="1"/>
</dbReference>
<dbReference type="SUPFAM" id="SSF51735">
    <property type="entry name" value="NAD(P)-binding Rossmann-fold domains"/>
    <property type="match status" value="1"/>
</dbReference>
<dbReference type="InterPro" id="IPR008927">
    <property type="entry name" value="6-PGluconate_DH-like_C_sf"/>
</dbReference>
<feature type="binding site" evidence="10">
    <location>
        <position position="207"/>
    </location>
    <ligand>
        <name>substrate</name>
    </ligand>
</feature>
<feature type="binding site" evidence="11">
    <location>
        <position position="121"/>
    </location>
    <ligand>
        <name>NAD(+)</name>
        <dbReference type="ChEBI" id="CHEBI:57540"/>
    </ligand>
</feature>
<evidence type="ECO:0000256" key="11">
    <source>
        <dbReference type="PIRSR" id="PIRSR500134-3"/>
    </source>
</evidence>
<evidence type="ECO:0000313" key="14">
    <source>
        <dbReference type="Proteomes" id="UP000076964"/>
    </source>
</evidence>
<dbReference type="GO" id="GO:0000271">
    <property type="term" value="P:polysaccharide biosynthetic process"/>
    <property type="evidence" value="ECO:0007669"/>
    <property type="project" value="InterPro"/>
</dbReference>
<organism evidence="13 14">
    <name type="scientific">Thermodesulfatator autotrophicus</name>
    <dbReference type="NCBI Taxonomy" id="1795632"/>
    <lineage>
        <taxon>Bacteria</taxon>
        <taxon>Pseudomonadati</taxon>
        <taxon>Thermodesulfobacteriota</taxon>
        <taxon>Thermodesulfobacteria</taxon>
        <taxon>Thermodesulfobacteriales</taxon>
        <taxon>Thermodesulfatatoraceae</taxon>
        <taxon>Thermodesulfatator</taxon>
    </lineage>
</organism>
<sequence>MHIAVIGTGYVGLVSGAGMADFGMNVVCVDIDEEKIAKLKAGEIPFYEPGLKELVAKNVKAGRLSFTTDLAEAVKRTLVIFICVGTPPAPDGSADLSAVKSVALSLAETIDEYKVIVTKSTVPVGTNRWIKQLIDENKKNDVKVDIISNPEFLREGCAIEDFMRPDRVVIGGESDHAIAIIKDIYRPLYLAETPFVITDLETAEMIKYASNAFLATKISFINEVATLCDKVGADVITVAKAMGLDPRIGPRFLNPGPGFGGSCFPKDVRALAYLGKQNDHPMHILEAVLTVNERQREVTVEKVKQMCGDISGKTIAVLGLAFKPNTSDVRESPALDIIEKLVAEGAKVQAYDPIAEEEFRKAKPNLPVEYASDPYEAAEGAHCLLILTEWNEFRYLDLEKIKGLMAEPAIVDARNIYEPARMQKLGFRYTGMGRGNLSEKAYL</sequence>
<evidence type="ECO:0000256" key="3">
    <source>
        <dbReference type="ARBA" id="ARBA00012954"/>
    </source>
</evidence>
<dbReference type="GO" id="GO:0051287">
    <property type="term" value="F:NAD binding"/>
    <property type="evidence" value="ECO:0007669"/>
    <property type="project" value="InterPro"/>
</dbReference>
<dbReference type="PIRSF" id="PIRSF500134">
    <property type="entry name" value="UDPglc_DH_bac"/>
    <property type="match status" value="1"/>
</dbReference>
<dbReference type="GO" id="GO:0003979">
    <property type="term" value="F:UDP-glucose 6-dehydrogenase activity"/>
    <property type="evidence" value="ECO:0007669"/>
    <property type="project" value="UniProtKB-EC"/>
</dbReference>
<proteinExistence type="inferred from homology"/>
<keyword evidence="14" id="KW-1185">Reference proteome</keyword>
<protein>
    <recommendedName>
        <fullName evidence="4 8">UDP-glucose 6-dehydrogenase</fullName>
        <ecNumber evidence="3 8">1.1.1.22</ecNumber>
    </recommendedName>
</protein>
<evidence type="ECO:0000256" key="6">
    <source>
        <dbReference type="ARBA" id="ARBA00023027"/>
    </source>
</evidence>
<dbReference type="Pfam" id="PF03721">
    <property type="entry name" value="UDPG_MGDP_dh_N"/>
    <property type="match status" value="1"/>
</dbReference>
<evidence type="ECO:0000256" key="4">
    <source>
        <dbReference type="ARBA" id="ARBA00015132"/>
    </source>
</evidence>
<dbReference type="InterPro" id="IPR014026">
    <property type="entry name" value="UDP-Glc/GDP-Man_DH_dimer"/>
</dbReference>
<feature type="active site" description="Nucleophile" evidence="9">
    <location>
        <position position="263"/>
    </location>
</feature>
<dbReference type="GO" id="GO:0006065">
    <property type="term" value="P:UDP-glucuronate biosynthetic process"/>
    <property type="evidence" value="ECO:0007669"/>
    <property type="project" value="UniProtKB-UniPathway"/>
</dbReference>
<dbReference type="InterPro" id="IPR014027">
    <property type="entry name" value="UDP-Glc/GDP-Man_DH_C"/>
</dbReference>
<evidence type="ECO:0000259" key="12">
    <source>
        <dbReference type="SMART" id="SM00984"/>
    </source>
</evidence>
<dbReference type="SUPFAM" id="SSF52413">
    <property type="entry name" value="UDP-glucose/GDP-mannose dehydrogenase C-terminal domain"/>
    <property type="match status" value="1"/>
</dbReference>
<dbReference type="InterPro" id="IPR036291">
    <property type="entry name" value="NAD(P)-bd_dom_sf"/>
</dbReference>
<name>A0A177EAA9_9BACT</name>
<evidence type="ECO:0000256" key="5">
    <source>
        <dbReference type="ARBA" id="ARBA00023002"/>
    </source>
</evidence>
<dbReference type="InterPro" id="IPR017476">
    <property type="entry name" value="UDP-Glc/GDP-Man"/>
</dbReference>
<dbReference type="PANTHER" id="PTHR43750:SF3">
    <property type="entry name" value="UDP-GLUCOSE 6-DEHYDROGENASE TUAD"/>
    <property type="match status" value="1"/>
</dbReference>
<evidence type="ECO:0000313" key="13">
    <source>
        <dbReference type="EMBL" id="OAG27949.1"/>
    </source>
</evidence>
<dbReference type="OrthoDB" id="9803238at2"/>
<dbReference type="PANTHER" id="PTHR43750">
    <property type="entry name" value="UDP-GLUCOSE 6-DEHYDROGENASE TUAD"/>
    <property type="match status" value="1"/>
</dbReference>
<dbReference type="SMART" id="SM00984">
    <property type="entry name" value="UDPG_MGDP_dh_C"/>
    <property type="match status" value="1"/>
</dbReference>
<feature type="binding site" evidence="11">
    <location>
        <position position="266"/>
    </location>
    <ligand>
        <name>NAD(+)</name>
        <dbReference type="ChEBI" id="CHEBI:57540"/>
    </ligand>
</feature>
<comment type="pathway">
    <text evidence="1">Nucleotide-sugar biosynthesis; UDP-alpha-D-glucuronate biosynthesis; UDP-alpha-D-glucuronate from UDP-alpha-D-glucose: step 1/1.</text>
</comment>
<evidence type="ECO:0000256" key="10">
    <source>
        <dbReference type="PIRSR" id="PIRSR500134-2"/>
    </source>
</evidence>
<feature type="binding site" evidence="11">
    <location>
        <position position="86"/>
    </location>
    <ligand>
        <name>NAD(+)</name>
        <dbReference type="ChEBI" id="CHEBI:57540"/>
    </ligand>
</feature>
<evidence type="ECO:0000256" key="2">
    <source>
        <dbReference type="ARBA" id="ARBA00006601"/>
    </source>
</evidence>
<dbReference type="Gene3D" id="3.40.50.720">
    <property type="entry name" value="NAD(P)-binding Rossmann-like Domain"/>
    <property type="match status" value="2"/>
</dbReference>
<dbReference type="RefSeq" id="WP_068541572.1">
    <property type="nucleotide sequence ID" value="NZ_LSFI01000016.1"/>
</dbReference>
<dbReference type="EMBL" id="LSFI01000016">
    <property type="protein sequence ID" value="OAG27949.1"/>
    <property type="molecule type" value="Genomic_DNA"/>
</dbReference>
<evidence type="ECO:0000256" key="1">
    <source>
        <dbReference type="ARBA" id="ARBA00004701"/>
    </source>
</evidence>
<feature type="binding site" evidence="10">
    <location>
        <position position="260"/>
    </location>
    <ligand>
        <name>substrate</name>
    </ligand>
</feature>
<feature type="binding site" evidence="10">
    <location>
        <begin position="252"/>
        <end position="256"/>
    </location>
    <ligand>
        <name>substrate</name>
    </ligand>
</feature>
<dbReference type="InterPro" id="IPR001732">
    <property type="entry name" value="UDP-Glc/GDP-Man_DH_N"/>
</dbReference>
<feature type="binding site" evidence="11">
    <location>
        <position position="155"/>
    </location>
    <ligand>
        <name>NAD(+)</name>
        <dbReference type="ChEBI" id="CHEBI:57540"/>
    </ligand>
</feature>
<evidence type="ECO:0000256" key="7">
    <source>
        <dbReference type="ARBA" id="ARBA00047473"/>
    </source>
</evidence>
<dbReference type="NCBIfam" id="TIGR03026">
    <property type="entry name" value="NDP-sugDHase"/>
    <property type="match status" value="1"/>
</dbReference>
<dbReference type="EC" id="1.1.1.22" evidence="3 8"/>
<accession>A0A177EAA9</accession>
<gene>
    <name evidence="13" type="ORF">TH606_04225</name>
</gene>
<feature type="domain" description="UDP-glucose/GDP-mannose dehydrogenase C-terminal" evidence="12">
    <location>
        <begin position="316"/>
        <end position="419"/>
    </location>
</feature>
<dbReference type="PIRSF" id="PIRSF000124">
    <property type="entry name" value="UDPglc_GDPman_dh"/>
    <property type="match status" value="1"/>
</dbReference>
<dbReference type="InterPro" id="IPR028357">
    <property type="entry name" value="UDPglc_DH_bac"/>
</dbReference>
<feature type="binding site" evidence="10">
    <location>
        <begin position="152"/>
        <end position="155"/>
    </location>
    <ligand>
        <name>substrate</name>
    </ligand>
</feature>
<evidence type="ECO:0000256" key="8">
    <source>
        <dbReference type="PIRNR" id="PIRNR000124"/>
    </source>
</evidence>
<dbReference type="Pfam" id="PF03720">
    <property type="entry name" value="UDPG_MGDP_dh_C"/>
    <property type="match status" value="1"/>
</dbReference>
<dbReference type="AlphaFoldDB" id="A0A177EAA9"/>
<keyword evidence="6 8" id="KW-0520">NAD</keyword>
<reference evidence="13 14" key="1">
    <citation type="submission" date="2016-02" db="EMBL/GenBank/DDBJ databases">
        <title>Draft genome sequence of Thermodesulfatator sp. S606.</title>
        <authorList>
            <person name="Lai Q."/>
            <person name="Cao J."/>
            <person name="Dupont S."/>
            <person name="Shao Z."/>
            <person name="Jebbar M."/>
            <person name="Alain K."/>
        </authorList>
    </citation>
    <scope>NUCLEOTIDE SEQUENCE [LARGE SCALE GENOMIC DNA]</scope>
    <source>
        <strain evidence="13 14">S606</strain>
    </source>
</reference>
<dbReference type="UniPathway" id="UPA00038">
    <property type="reaction ID" value="UER00491"/>
</dbReference>
<feature type="binding site" evidence="10">
    <location>
        <position position="323"/>
    </location>
    <ligand>
        <name>substrate</name>
    </ligand>
</feature>
<dbReference type="InterPro" id="IPR036220">
    <property type="entry name" value="UDP-Glc/GDP-Man_DH_C_sf"/>
</dbReference>
<evidence type="ECO:0000256" key="9">
    <source>
        <dbReference type="PIRSR" id="PIRSR500134-1"/>
    </source>
</evidence>
<dbReference type="SUPFAM" id="SSF48179">
    <property type="entry name" value="6-phosphogluconate dehydrogenase C-terminal domain-like"/>
    <property type="match status" value="1"/>
</dbReference>
<dbReference type="STRING" id="1795632.TH606_04225"/>
<dbReference type="Proteomes" id="UP000076964">
    <property type="component" value="Unassembled WGS sequence"/>
</dbReference>
<feature type="binding site" evidence="11">
    <location>
        <position position="30"/>
    </location>
    <ligand>
        <name>NAD(+)</name>
        <dbReference type="ChEBI" id="CHEBI:57540"/>
    </ligand>
</feature>
<feature type="binding site" evidence="11">
    <location>
        <position position="35"/>
    </location>
    <ligand>
        <name>NAD(+)</name>
        <dbReference type="ChEBI" id="CHEBI:57540"/>
    </ligand>
</feature>
<comment type="similarity">
    <text evidence="2 8">Belongs to the UDP-glucose/GDP-mannose dehydrogenase family.</text>
</comment>
<comment type="caution">
    <text evidence="13">The sequence shown here is derived from an EMBL/GenBank/DDBJ whole genome shotgun (WGS) entry which is preliminary data.</text>
</comment>
<feature type="binding site" evidence="11">
    <location>
        <position position="330"/>
    </location>
    <ligand>
        <name>NAD(+)</name>
        <dbReference type="ChEBI" id="CHEBI:57540"/>
    </ligand>
</feature>
<keyword evidence="5 8" id="KW-0560">Oxidoreductase</keyword>